<evidence type="ECO:0000259" key="22">
    <source>
        <dbReference type="PROSITE" id="PS51030"/>
    </source>
</evidence>
<feature type="region of interest" description="Disordered" evidence="18">
    <location>
        <begin position="2020"/>
        <end position="2041"/>
    </location>
</feature>
<keyword evidence="15" id="KW-0539">Nucleus</keyword>
<evidence type="ECO:0000256" key="16">
    <source>
        <dbReference type="ARBA" id="ARBA00071661"/>
    </source>
</evidence>
<dbReference type="PROSITE" id="PS50280">
    <property type="entry name" value="SET"/>
    <property type="match status" value="1"/>
</dbReference>
<comment type="subcellular location">
    <subcellularLocation>
        <location evidence="1">Nucleus</location>
    </subcellularLocation>
</comment>
<dbReference type="GO" id="GO:0005700">
    <property type="term" value="C:polytene chromosome"/>
    <property type="evidence" value="ECO:0007669"/>
    <property type="project" value="UniProtKB-ARBA"/>
</dbReference>
<dbReference type="PANTHER" id="PTHR45838">
    <property type="entry name" value="HISTONE-LYSINE-N-METHYLTRANSFERASE 2 KMT2 FAMILY MEMBER"/>
    <property type="match status" value="1"/>
</dbReference>
<dbReference type="OrthoDB" id="308383at2759"/>
<dbReference type="GO" id="GO:0045893">
    <property type="term" value="P:positive regulation of DNA-templated transcription"/>
    <property type="evidence" value="ECO:0007669"/>
    <property type="project" value="TreeGrafter"/>
</dbReference>
<feature type="region of interest" description="Disordered" evidence="18">
    <location>
        <begin position="1195"/>
        <end position="1217"/>
    </location>
</feature>
<dbReference type="SMART" id="SM00542">
    <property type="entry name" value="FYRC"/>
    <property type="match status" value="1"/>
</dbReference>
<dbReference type="InterPro" id="IPR034732">
    <property type="entry name" value="EPHD"/>
</dbReference>
<dbReference type="Pfam" id="PF13771">
    <property type="entry name" value="zf-HC5HC2H"/>
    <property type="match status" value="1"/>
</dbReference>
<evidence type="ECO:0000259" key="20">
    <source>
        <dbReference type="PROSITE" id="PS50280"/>
    </source>
</evidence>
<keyword evidence="14" id="KW-0804">Transcription</keyword>
<organism evidence="24 25">
    <name type="scientific">Phyllotreta striolata</name>
    <name type="common">Striped flea beetle</name>
    <name type="synonym">Crioceris striolata</name>
    <dbReference type="NCBI Taxonomy" id="444603"/>
    <lineage>
        <taxon>Eukaryota</taxon>
        <taxon>Metazoa</taxon>
        <taxon>Ecdysozoa</taxon>
        <taxon>Arthropoda</taxon>
        <taxon>Hexapoda</taxon>
        <taxon>Insecta</taxon>
        <taxon>Pterygota</taxon>
        <taxon>Neoptera</taxon>
        <taxon>Endopterygota</taxon>
        <taxon>Coleoptera</taxon>
        <taxon>Polyphaga</taxon>
        <taxon>Cucujiformia</taxon>
        <taxon>Chrysomeloidea</taxon>
        <taxon>Chrysomelidae</taxon>
        <taxon>Galerucinae</taxon>
        <taxon>Alticini</taxon>
        <taxon>Phyllotreta</taxon>
    </lineage>
</organism>
<dbReference type="GO" id="GO:0043565">
    <property type="term" value="F:sequence-specific DNA binding"/>
    <property type="evidence" value="ECO:0007669"/>
    <property type="project" value="InterPro"/>
</dbReference>
<keyword evidence="8 17" id="KW-0863">Zinc-finger</keyword>
<evidence type="ECO:0000256" key="9">
    <source>
        <dbReference type="ARBA" id="ARBA00022833"/>
    </source>
</evidence>
<dbReference type="Proteomes" id="UP001153712">
    <property type="component" value="Chromosome 10"/>
</dbReference>
<dbReference type="PROSITE" id="PS50868">
    <property type="entry name" value="POST_SET"/>
    <property type="match status" value="1"/>
</dbReference>
<dbReference type="GO" id="GO:0042800">
    <property type="term" value="F:histone H3K4 methyltransferase activity"/>
    <property type="evidence" value="ECO:0007669"/>
    <property type="project" value="TreeGrafter"/>
</dbReference>
<dbReference type="GO" id="GO:0035097">
    <property type="term" value="C:histone methyltransferase complex"/>
    <property type="evidence" value="ECO:0007669"/>
    <property type="project" value="TreeGrafter"/>
</dbReference>
<feature type="domain" description="PHD-type" evidence="19">
    <location>
        <begin position="708"/>
        <end position="769"/>
    </location>
</feature>
<evidence type="ECO:0000259" key="21">
    <source>
        <dbReference type="PROSITE" id="PS50868"/>
    </source>
</evidence>
<dbReference type="EMBL" id="OU900103">
    <property type="protein sequence ID" value="CAG9855277.1"/>
    <property type="molecule type" value="Genomic_DNA"/>
</dbReference>
<sequence>MGRSKFPGKPSKHIHRKRVNVLPPTGEISNTECSNSVTVDSLVENKQDEDLSESDSESAPTENTVNKNVSIRRRLTRKLQTSLRGKNVNNRGLLSKMCTKASVKTKLNKTSRASLSRKGVHGYNTPCRGKVTKEATNLVGKFVLPTRSVHSSRVIKPNKRFISDIDNTVTLKKKVNIVKRHCGNSEDDKSKLSSKFIESGSFSSDNDKTTFTNGHRVVLRQARLKLPNPIGLQGPFSTKSTSSPGAVTCGVCGAVRFYRFLKQARKFNIYSCESCRKFIAKMIKRQACGNKSNQITLNCVKGQGTCHISSITRNQQWKLTKCPYRARCPACWLKLCLRAFHIPPSLKQGLNLMLPKNMQGLDIALSNNQSTSLWQANVETKLVIDQPQETTTLKQRPVRFKNPKAQSASTPLAANSDIKRQKIDFKGPRVKHVCRSASIVLGQPIATFPEGEKEKRCDNQEQVIDIKPAEDKPAGDKNFSEVKLTVPKCDSIPSEAESSCSDRTSKTSSSDTLDLASRREKLYRHSSSSTLSFNIEPKIPERKKNLIDPQHGILVDYWDGYDSEVVCQNGFCIIGSEQFTMSSICFLCGSGGKETMLYCSACCEPYHPFCLEQAQALPIDKGDQYYTWICPRCTACSECNKVDRKKISCQKCLKAYHPECFNSKWNSEDKPVVCSKCLKCKSCGSSNITKFVGNLPLCISCFKLRKKGNFCSVCQHCYDDNECCSKMMECSKCCKWVHAKCEHLTEEQYQILSVLPESVEYICPSCCKNPSPYWRKAINNEMKSSFNQILRLLSKNKTARNLWWSPLNNSLPSSKAISNARKLQFTEDTDIDNNNCSTDLIDINKIYSFEENEKYEASLSKASNTLSLVDVKNKLISNEYSSIREFNKEIEESLRLAKSEQLLKIYQSIFHDVFPWYQQTSSDEFSEVLEIDPNDESQDPLEEKPYFNVSSLVVDSRLCSFCKGVGDGLCYMESRLLYCGFNEWVHANCALWSSEVYEEIDGSLRNVQNALNRGRMIRCAQCKQKGASVGCCYKGCHETFHFPCARTTNLKFMHDKTVYCSNHELPKKSHLITNNKDFEIDRSVFVEIDQKRKRYAEINKATYMIGSLCVKNLGKIDPVVSDTAEVLIPVGLVCTRMFWSTAEPWKLVPYTITTSVKNFNNNTLVIDKNFTVDHSLNKQTVDRILRDIAQWQRDVDKKGSDTDSEDDEEQQNGADILSPELTDAILEELPHDLLDGISVQDIFPKFNYDDLVEYKTDLNSADDYKKADVEEDDVNADLRKNKSRPNPKTCSLTLSCKLDSSLSPAIKRRKMATSRENNVIYQLLQVDGNLDDSSSSECGSPTELSSTNPWGTYISEEPVTCDKCQSTYRTQASYKRHLDSCEILCTSESDSEMNAEQEMVATYINPNATIVDNQVVVDVAEPVVISSFESYQSEIHTSVLNSFVASKSTSEVVTVPQHSDMMIPNINHTLEQKSLLQALPVNSVTPITIENSHQEQTYSINQPIMSEPSLSLHATPPQFCVNQSVPLCVNQPITLQQNNIQVNPTSTYSGNQVLSINPSGSISLNPVQTTNSITLNQINHQTPIQQPIDFHQAQSVTIQSVPLNNTILNVGSQNQFTLNGKLLTTNPVLQTVNVPGTQWVKQVAKPSIVAQRTFKTKSRSRTLAAKRSHFEEETIILPSQGSSGQMLVQHLPSTNYVPAFVDTFQQPGQNVQYVATITPQMSTVPAQSIVQIQPDNNIISIVPGLPQTMYIQQPRVENQLVVDSNGTLGWSQQQTVQPVYYGFETIVQNTVMQSQQFLPTTMPGVLTANSSYSTTTQVFQTSKLEPVLDVSSNSFVLVNPGQIVNSQPLVNSQQIVNQQPLVNSQSMVNSQHIVSSQPVVNSQPLVTSQPVLNSPSIINAQPVSSHLINTQSPKPVNHQEILITNQHQQPSTTQAQMIITPAEQIQQTIPVKINTVNNVLPQKLDVKSSQTQLQVKPSQLQQLSYSQASHKPVVNSLNAHSISLPTAPFVSEQRIPTNIVTPIPKPPTSVSSRPMSRVLPMPTNNVKEYKKSIFDDEKLFFPEEKKKPIQAQKIYEIKMNNLKPIAKSLNKIDLNKKIKIVESKIIRPEYTHLLAKKKQEDLKDDKVETPETFIDKIEKIKPVQTEQTEEPFEEKAVEISIPEDPKIDTSLKLVFQKQAQDGTYKISTNFVSKQPIQVAPLKPIKSTCYIQNQPYSPEKPIKEDKDKLDDLPKAPRKDAESPSSILYTMENQDGYKYSSSSISDLWSKLLDAVQTARAAHNMPPLPVHGGGVFNSVQVLGLKSTGSKYLVEQLPGAAKCAKYKSIFGFPPHPSDTDNDLAQDHAHGAVRCAPFESKTHEPFDMFGWLSSKHRQPEEISLDALELLPRRVVNLPMAMKFRQLKLTSKYSVGVYRSLIHGRGLFCLRDIEAGEMVIEYAGEVIRSILTDKREKYYNSKGIGCYMFRVDDNFVVDATMRGNAARFINHSCDPNCYSRVVEILGHKHIIIFALRRILSGEELTYDYKFPFEEDKIPCTCGSRKCRKFLN</sequence>
<dbReference type="SUPFAM" id="SSF57903">
    <property type="entry name" value="FYVE/PHD zinc finger"/>
    <property type="match status" value="2"/>
</dbReference>
<dbReference type="InterPro" id="IPR019787">
    <property type="entry name" value="Znf_PHD-finger"/>
</dbReference>
<dbReference type="InterPro" id="IPR003889">
    <property type="entry name" value="FYrich_C"/>
</dbReference>
<evidence type="ECO:0000256" key="15">
    <source>
        <dbReference type="ARBA" id="ARBA00023242"/>
    </source>
</evidence>
<evidence type="ECO:0000256" key="6">
    <source>
        <dbReference type="ARBA" id="ARBA00022723"/>
    </source>
</evidence>
<dbReference type="GO" id="GO:0008270">
    <property type="term" value="F:zinc ion binding"/>
    <property type="evidence" value="ECO:0007669"/>
    <property type="project" value="UniProtKB-KW"/>
</dbReference>
<dbReference type="CDD" id="cd15508">
    <property type="entry name" value="PHD3_KMT2A_like"/>
    <property type="match status" value="1"/>
</dbReference>
<feature type="region of interest" description="Disordered" evidence="18">
    <location>
        <begin position="492"/>
        <end position="513"/>
    </location>
</feature>
<evidence type="ECO:0000259" key="23">
    <source>
        <dbReference type="PROSITE" id="PS51805"/>
    </source>
</evidence>
<evidence type="ECO:0000256" key="1">
    <source>
        <dbReference type="ARBA" id="ARBA00004123"/>
    </source>
</evidence>
<dbReference type="InterPro" id="IPR013083">
    <property type="entry name" value="Znf_RING/FYVE/PHD"/>
</dbReference>
<dbReference type="CDD" id="cd15506">
    <property type="entry name" value="PHD1_KMT2A_like"/>
    <property type="match status" value="1"/>
</dbReference>
<evidence type="ECO:0000256" key="7">
    <source>
        <dbReference type="ARBA" id="ARBA00022737"/>
    </source>
</evidence>
<name>A0A9N9TI55_PHYSR</name>
<evidence type="ECO:0000256" key="3">
    <source>
        <dbReference type="ARBA" id="ARBA00022603"/>
    </source>
</evidence>
<dbReference type="SMART" id="SM00508">
    <property type="entry name" value="PostSET"/>
    <property type="match status" value="1"/>
</dbReference>
<keyword evidence="11" id="KW-0805">Transcription regulation</keyword>
<keyword evidence="10" id="KW-0156">Chromatin regulator</keyword>
<evidence type="ECO:0000256" key="2">
    <source>
        <dbReference type="ARBA" id="ARBA00012183"/>
    </source>
</evidence>
<dbReference type="Gene3D" id="1.20.920.10">
    <property type="entry name" value="Bromodomain-like"/>
    <property type="match status" value="1"/>
</dbReference>
<dbReference type="InterPro" id="IPR046341">
    <property type="entry name" value="SET_dom_sf"/>
</dbReference>
<feature type="compositionally biased region" description="Polar residues" evidence="18">
    <location>
        <begin position="1332"/>
        <end position="1350"/>
    </location>
</feature>
<dbReference type="EC" id="2.1.1.355" evidence="2"/>
<keyword evidence="13" id="KW-0238">DNA-binding</keyword>
<dbReference type="GO" id="GO:0098687">
    <property type="term" value="C:chromosomal region"/>
    <property type="evidence" value="ECO:0007669"/>
    <property type="project" value="UniProtKB-ARBA"/>
</dbReference>
<dbReference type="Gene3D" id="3.30.160.360">
    <property type="match status" value="1"/>
</dbReference>
<keyword evidence="9" id="KW-0862">Zinc</keyword>
<reference evidence="24" key="1">
    <citation type="submission" date="2022-01" db="EMBL/GenBank/DDBJ databases">
        <authorList>
            <person name="King R."/>
        </authorList>
    </citation>
    <scope>NUCLEOTIDE SEQUENCE</scope>
</reference>
<evidence type="ECO:0000256" key="4">
    <source>
        <dbReference type="ARBA" id="ARBA00022679"/>
    </source>
</evidence>
<keyword evidence="7" id="KW-0677">Repeat</keyword>
<dbReference type="Gene3D" id="2.170.270.10">
    <property type="entry name" value="SET domain"/>
    <property type="match status" value="1"/>
</dbReference>
<dbReference type="PROSITE" id="PS51805">
    <property type="entry name" value="EPHD"/>
    <property type="match status" value="1"/>
</dbReference>
<dbReference type="InterPro" id="IPR036427">
    <property type="entry name" value="Bromodomain-like_sf"/>
</dbReference>
<feature type="domain" description="PHD-type" evidence="19">
    <location>
        <begin position="582"/>
        <end position="636"/>
    </location>
</feature>
<feature type="compositionally biased region" description="Polar residues" evidence="18">
    <location>
        <begin position="27"/>
        <end position="39"/>
    </location>
</feature>
<dbReference type="PROSITE" id="PS51543">
    <property type="entry name" value="FYRC"/>
    <property type="match status" value="1"/>
</dbReference>
<dbReference type="Pfam" id="PF00856">
    <property type="entry name" value="SET"/>
    <property type="match status" value="1"/>
</dbReference>
<evidence type="ECO:0000313" key="25">
    <source>
        <dbReference type="Proteomes" id="UP001153712"/>
    </source>
</evidence>
<proteinExistence type="predicted"/>
<dbReference type="Pfam" id="PF05965">
    <property type="entry name" value="FYRC"/>
    <property type="match status" value="1"/>
</dbReference>
<keyword evidence="6" id="KW-0479">Metal-binding</keyword>
<dbReference type="PROSITE" id="PS51030">
    <property type="entry name" value="NUCLEAR_REC_DBD_2"/>
    <property type="match status" value="1"/>
</dbReference>
<protein>
    <recommendedName>
        <fullName evidence="16">Histone-lysine N-methyltransferase trithorax</fullName>
        <ecNumber evidence="2">2.1.1.355</ecNumber>
    </recommendedName>
</protein>
<dbReference type="GO" id="GO:0032259">
    <property type="term" value="P:methylation"/>
    <property type="evidence" value="ECO:0007669"/>
    <property type="project" value="UniProtKB-KW"/>
</dbReference>
<keyword evidence="4" id="KW-0808">Transferase</keyword>
<keyword evidence="12" id="KW-0103">Bromodomain</keyword>
<evidence type="ECO:0000256" key="14">
    <source>
        <dbReference type="ARBA" id="ARBA00023163"/>
    </source>
</evidence>
<dbReference type="InterPro" id="IPR047219">
    <property type="entry name" value="KMT2A_2B_SET"/>
</dbReference>
<dbReference type="SMART" id="SM00249">
    <property type="entry name" value="PHD"/>
    <property type="match status" value="4"/>
</dbReference>
<dbReference type="SMART" id="SM00317">
    <property type="entry name" value="SET"/>
    <property type="match status" value="1"/>
</dbReference>
<keyword evidence="25" id="KW-1185">Reference proteome</keyword>
<dbReference type="FunFam" id="3.30.40.10:FF:000002">
    <property type="entry name" value="Histone-lysine N-methyltransferase"/>
    <property type="match status" value="1"/>
</dbReference>
<evidence type="ECO:0000256" key="17">
    <source>
        <dbReference type="PROSITE-ProRule" id="PRU00146"/>
    </source>
</evidence>
<feature type="compositionally biased region" description="Basic residues" evidence="18">
    <location>
        <begin position="10"/>
        <end position="19"/>
    </location>
</feature>
<feature type="region of interest" description="Disordered" evidence="18">
    <location>
        <begin position="2211"/>
        <end position="2242"/>
    </location>
</feature>
<evidence type="ECO:0000256" key="13">
    <source>
        <dbReference type="ARBA" id="ARBA00023125"/>
    </source>
</evidence>
<feature type="domain" description="PHD-type" evidence="23">
    <location>
        <begin position="956"/>
        <end position="1064"/>
    </location>
</feature>
<dbReference type="GO" id="GO:0140949">
    <property type="term" value="F:histone H3K9 trimethyltransferase activity"/>
    <property type="evidence" value="ECO:0007669"/>
    <property type="project" value="UniProtKB-EC"/>
</dbReference>
<dbReference type="Gene3D" id="3.30.40.10">
    <property type="entry name" value="Zinc/RING finger domain, C3HC4 (zinc finger)"/>
    <property type="match status" value="3"/>
</dbReference>
<dbReference type="GO" id="GO:0003700">
    <property type="term" value="F:DNA-binding transcription factor activity"/>
    <property type="evidence" value="ECO:0007669"/>
    <property type="project" value="InterPro"/>
</dbReference>
<dbReference type="InterPro" id="IPR001965">
    <property type="entry name" value="Znf_PHD"/>
</dbReference>
<dbReference type="InterPro" id="IPR011011">
    <property type="entry name" value="Znf_FYVE_PHD"/>
</dbReference>
<feature type="region of interest" description="Disordered" evidence="18">
    <location>
        <begin position="1332"/>
        <end position="1351"/>
    </location>
</feature>
<feature type="compositionally biased region" description="Basic and acidic residues" evidence="18">
    <location>
        <begin position="2219"/>
        <end position="2240"/>
    </location>
</feature>
<evidence type="ECO:0000256" key="8">
    <source>
        <dbReference type="ARBA" id="ARBA00022771"/>
    </source>
</evidence>
<evidence type="ECO:0000256" key="5">
    <source>
        <dbReference type="ARBA" id="ARBA00022691"/>
    </source>
</evidence>
<evidence type="ECO:0000256" key="10">
    <source>
        <dbReference type="ARBA" id="ARBA00022853"/>
    </source>
</evidence>
<feature type="domain" description="Post-SET" evidence="21">
    <location>
        <begin position="2529"/>
        <end position="2545"/>
    </location>
</feature>
<dbReference type="InterPro" id="IPR003888">
    <property type="entry name" value="FYrich_N"/>
</dbReference>
<evidence type="ECO:0000313" key="24">
    <source>
        <dbReference type="EMBL" id="CAG9855277.1"/>
    </source>
</evidence>
<feature type="domain" description="SET" evidence="20">
    <location>
        <begin position="2407"/>
        <end position="2523"/>
    </location>
</feature>
<dbReference type="Pfam" id="PF05964">
    <property type="entry name" value="FYRN"/>
    <property type="match status" value="1"/>
</dbReference>
<accession>A0A9N9TI55</accession>
<dbReference type="FunFam" id="2.170.270.10:FF:000004">
    <property type="entry name" value="Histone-lysine N-methyltransferase"/>
    <property type="match status" value="1"/>
</dbReference>
<dbReference type="InterPro" id="IPR001628">
    <property type="entry name" value="Znf_hrmn_rcpt"/>
</dbReference>
<feature type="compositionally biased region" description="Low complexity" evidence="18">
    <location>
        <begin position="498"/>
        <end position="513"/>
    </location>
</feature>
<dbReference type="InterPro" id="IPR003616">
    <property type="entry name" value="Post-SET_dom"/>
</dbReference>
<evidence type="ECO:0000259" key="19">
    <source>
        <dbReference type="PROSITE" id="PS50016"/>
    </source>
</evidence>
<gene>
    <name evidence="24" type="ORF">PHYEVI_LOCUS1730</name>
</gene>
<dbReference type="PROSITE" id="PS51542">
    <property type="entry name" value="FYRN"/>
    <property type="match status" value="1"/>
</dbReference>
<feature type="region of interest" description="Disordered" evidence="18">
    <location>
        <begin position="1"/>
        <end position="67"/>
    </location>
</feature>
<keyword evidence="3" id="KW-0489">Methyltransferase</keyword>
<dbReference type="PROSITE" id="PS50016">
    <property type="entry name" value="ZF_PHD_2"/>
    <property type="match status" value="2"/>
</dbReference>
<dbReference type="SMART" id="SM00541">
    <property type="entry name" value="FYRN"/>
    <property type="match status" value="1"/>
</dbReference>
<feature type="domain" description="Nuclear receptor" evidence="22">
    <location>
        <begin position="246"/>
        <end position="357"/>
    </location>
</feature>
<dbReference type="SUPFAM" id="SSF82199">
    <property type="entry name" value="SET domain"/>
    <property type="match status" value="1"/>
</dbReference>
<keyword evidence="5" id="KW-0949">S-adenosyl-L-methionine</keyword>
<dbReference type="CDD" id="cd19170">
    <property type="entry name" value="SET_KMT2A_2B"/>
    <property type="match status" value="1"/>
</dbReference>
<dbReference type="Pfam" id="PF00628">
    <property type="entry name" value="PHD"/>
    <property type="match status" value="1"/>
</dbReference>
<evidence type="ECO:0000256" key="11">
    <source>
        <dbReference type="ARBA" id="ARBA00023015"/>
    </source>
</evidence>
<evidence type="ECO:0000256" key="12">
    <source>
        <dbReference type="ARBA" id="ARBA00023117"/>
    </source>
</evidence>
<dbReference type="PANTHER" id="PTHR45838:SF4">
    <property type="entry name" value="HISTONE-LYSINE N-METHYLTRANSFERASE TRITHORAX"/>
    <property type="match status" value="1"/>
</dbReference>
<dbReference type="InterPro" id="IPR001214">
    <property type="entry name" value="SET_dom"/>
</dbReference>
<evidence type="ECO:0000256" key="18">
    <source>
        <dbReference type="SAM" id="MobiDB-lite"/>
    </source>
</evidence>